<dbReference type="EMBL" id="UYYB01124024">
    <property type="protein sequence ID" value="VDM83578.1"/>
    <property type="molecule type" value="Genomic_DNA"/>
</dbReference>
<evidence type="ECO:0000313" key="3">
    <source>
        <dbReference type="Proteomes" id="UP000270094"/>
    </source>
</evidence>
<accession>A0A3P7LWV2</accession>
<feature type="non-terminal residue" evidence="2">
    <location>
        <position position="1"/>
    </location>
</feature>
<sequence length="153" mass="16816">SAKSATSVSDVDINDVTLTLKELKELLPQYAIKRLINHYKEQNKQKTNVPCDRDLMKLQDAISTIAHFTQNPSHPAVEKVEPTDPDFLCLCKAFNMIHSNAVPQPFTDSSTTTFTDTTTNTRSVTGNPITTEQSITGISTPFTGAAEQFALVD</sequence>
<keyword evidence="3" id="KW-1185">Reference proteome</keyword>
<dbReference type="AlphaFoldDB" id="A0A3P7LWV2"/>
<proteinExistence type="predicted"/>
<evidence type="ECO:0000313" key="2">
    <source>
        <dbReference type="EMBL" id="VDM83578.1"/>
    </source>
</evidence>
<organism evidence="2 3">
    <name type="scientific">Strongylus vulgaris</name>
    <name type="common">Blood worm</name>
    <dbReference type="NCBI Taxonomy" id="40348"/>
    <lineage>
        <taxon>Eukaryota</taxon>
        <taxon>Metazoa</taxon>
        <taxon>Ecdysozoa</taxon>
        <taxon>Nematoda</taxon>
        <taxon>Chromadorea</taxon>
        <taxon>Rhabditida</taxon>
        <taxon>Rhabditina</taxon>
        <taxon>Rhabditomorpha</taxon>
        <taxon>Strongyloidea</taxon>
        <taxon>Strongylidae</taxon>
        <taxon>Strongylus</taxon>
    </lineage>
</organism>
<feature type="region of interest" description="Disordered" evidence="1">
    <location>
        <begin position="108"/>
        <end position="132"/>
    </location>
</feature>
<name>A0A3P7LWV2_STRVU</name>
<feature type="compositionally biased region" description="Low complexity" evidence="1">
    <location>
        <begin position="108"/>
        <end position="119"/>
    </location>
</feature>
<reference evidence="2 3" key="1">
    <citation type="submission" date="2018-11" db="EMBL/GenBank/DDBJ databases">
        <authorList>
            <consortium name="Pathogen Informatics"/>
        </authorList>
    </citation>
    <scope>NUCLEOTIDE SEQUENCE [LARGE SCALE GENOMIC DNA]</scope>
</reference>
<dbReference type="Proteomes" id="UP000270094">
    <property type="component" value="Unassembled WGS sequence"/>
</dbReference>
<evidence type="ECO:0000256" key="1">
    <source>
        <dbReference type="SAM" id="MobiDB-lite"/>
    </source>
</evidence>
<protein>
    <submittedName>
        <fullName evidence="2">Uncharacterized protein</fullName>
    </submittedName>
</protein>
<gene>
    <name evidence="2" type="ORF">SVUK_LOCUS18576</name>
</gene>
<feature type="compositionally biased region" description="Polar residues" evidence="1">
    <location>
        <begin position="120"/>
        <end position="132"/>
    </location>
</feature>